<evidence type="ECO:0000313" key="2">
    <source>
        <dbReference type="Proteomes" id="UP000828941"/>
    </source>
</evidence>
<gene>
    <name evidence="1" type="ORF">L6164_005890</name>
</gene>
<dbReference type="EMBL" id="CM039428">
    <property type="protein sequence ID" value="KAI4351532.1"/>
    <property type="molecule type" value="Genomic_DNA"/>
</dbReference>
<evidence type="ECO:0000313" key="1">
    <source>
        <dbReference type="EMBL" id="KAI4351532.1"/>
    </source>
</evidence>
<organism evidence="1 2">
    <name type="scientific">Bauhinia variegata</name>
    <name type="common">Purple orchid tree</name>
    <name type="synonym">Phanera variegata</name>
    <dbReference type="NCBI Taxonomy" id="167791"/>
    <lineage>
        <taxon>Eukaryota</taxon>
        <taxon>Viridiplantae</taxon>
        <taxon>Streptophyta</taxon>
        <taxon>Embryophyta</taxon>
        <taxon>Tracheophyta</taxon>
        <taxon>Spermatophyta</taxon>
        <taxon>Magnoliopsida</taxon>
        <taxon>eudicotyledons</taxon>
        <taxon>Gunneridae</taxon>
        <taxon>Pentapetalae</taxon>
        <taxon>rosids</taxon>
        <taxon>fabids</taxon>
        <taxon>Fabales</taxon>
        <taxon>Fabaceae</taxon>
        <taxon>Cercidoideae</taxon>
        <taxon>Cercideae</taxon>
        <taxon>Bauhiniinae</taxon>
        <taxon>Bauhinia</taxon>
    </lineage>
</organism>
<protein>
    <submittedName>
        <fullName evidence="1">Uncharacterized protein</fullName>
    </submittedName>
</protein>
<reference evidence="1 2" key="1">
    <citation type="journal article" date="2022" name="DNA Res.">
        <title>Chromosomal-level genome assembly of the orchid tree Bauhinia variegata (Leguminosae; Cercidoideae) supports the allotetraploid origin hypothesis of Bauhinia.</title>
        <authorList>
            <person name="Zhong Y."/>
            <person name="Chen Y."/>
            <person name="Zheng D."/>
            <person name="Pang J."/>
            <person name="Liu Y."/>
            <person name="Luo S."/>
            <person name="Meng S."/>
            <person name="Qian L."/>
            <person name="Wei D."/>
            <person name="Dai S."/>
            <person name="Zhou R."/>
        </authorList>
    </citation>
    <scope>NUCLEOTIDE SEQUENCE [LARGE SCALE GENOMIC DNA]</scope>
    <source>
        <strain evidence="1">BV-YZ2020</strain>
    </source>
</reference>
<keyword evidence="2" id="KW-1185">Reference proteome</keyword>
<dbReference type="Proteomes" id="UP000828941">
    <property type="component" value="Chromosome 3"/>
</dbReference>
<accession>A0ACB9PSI6</accession>
<proteinExistence type="predicted"/>
<comment type="caution">
    <text evidence="1">The sequence shown here is derived from an EMBL/GenBank/DDBJ whole genome shotgun (WGS) entry which is preliminary data.</text>
</comment>
<name>A0ACB9PSI6_BAUVA</name>
<sequence length="139" mass="15836">MASQAPLILLLSPYARRSCYFYNIFECKMYKALFPSFVGKFCAGITGGYLVMDDKNEKADDPLWLVNPITIDELYFPRLTNLLDCIFLVSVPKPRGEFMLIGFSMIPPVLLFCRTGDVQWTTYEIQDHDFGPPIDGAVF</sequence>